<feature type="compositionally biased region" description="Basic and acidic residues" evidence="11">
    <location>
        <begin position="130"/>
        <end position="165"/>
    </location>
</feature>
<dbReference type="GO" id="GO:0035082">
    <property type="term" value="P:axoneme assembly"/>
    <property type="evidence" value="ECO:0007669"/>
    <property type="project" value="InterPro"/>
</dbReference>
<dbReference type="PANTHER" id="PTHR22069:SF0">
    <property type="entry name" value="RADIAL SPOKE HEAD PROTEIN 9 HOMOLOG"/>
    <property type="match status" value="1"/>
</dbReference>
<gene>
    <name evidence="12" type="ORF">g.14593</name>
</gene>
<name>A0A1B6KRN2_9HEMI</name>
<keyword evidence="3" id="KW-0970">Cilium biogenesis/degradation</keyword>
<feature type="region of interest" description="Disordered" evidence="11">
    <location>
        <begin position="398"/>
        <end position="432"/>
    </location>
</feature>
<evidence type="ECO:0000256" key="5">
    <source>
        <dbReference type="ARBA" id="ARBA00023069"/>
    </source>
</evidence>
<accession>A0A1B6KRN2</accession>
<evidence type="ECO:0000256" key="1">
    <source>
        <dbReference type="ARBA" id="ARBA00004611"/>
    </source>
</evidence>
<evidence type="ECO:0000256" key="10">
    <source>
        <dbReference type="ARBA" id="ARBA00041080"/>
    </source>
</evidence>
<feature type="compositionally biased region" description="Basic and acidic residues" evidence="11">
    <location>
        <begin position="173"/>
        <end position="208"/>
    </location>
</feature>
<dbReference type="EMBL" id="GEBQ01025861">
    <property type="protein sequence ID" value="JAT14116.1"/>
    <property type="molecule type" value="Transcribed_RNA"/>
</dbReference>
<dbReference type="GO" id="GO:0005930">
    <property type="term" value="C:axoneme"/>
    <property type="evidence" value="ECO:0007669"/>
    <property type="project" value="TreeGrafter"/>
</dbReference>
<feature type="non-terminal residue" evidence="12">
    <location>
        <position position="432"/>
    </location>
</feature>
<comment type="subcellular location">
    <subcellularLocation>
        <location evidence="8">Cell projection</location>
        <location evidence="8">Kinocilium</location>
    </subcellularLocation>
    <subcellularLocation>
        <location evidence="1">Cytoplasm</location>
        <location evidence="1">Cytoskeleton</location>
        <location evidence="1">Flagellum axoneme</location>
    </subcellularLocation>
</comment>
<proteinExistence type="inferred from homology"/>
<evidence type="ECO:0000256" key="3">
    <source>
        <dbReference type="ARBA" id="ARBA00022794"/>
    </source>
</evidence>
<dbReference type="GO" id="GO:0060091">
    <property type="term" value="C:kinocilium"/>
    <property type="evidence" value="ECO:0007669"/>
    <property type="project" value="UniProtKB-SubCell"/>
</dbReference>
<evidence type="ECO:0000256" key="7">
    <source>
        <dbReference type="ARBA" id="ARBA00023273"/>
    </source>
</evidence>
<feature type="compositionally biased region" description="Polar residues" evidence="11">
    <location>
        <begin position="423"/>
        <end position="432"/>
    </location>
</feature>
<evidence type="ECO:0000313" key="12">
    <source>
        <dbReference type="EMBL" id="JAT14116.1"/>
    </source>
</evidence>
<evidence type="ECO:0000256" key="2">
    <source>
        <dbReference type="ARBA" id="ARBA00022490"/>
    </source>
</evidence>
<evidence type="ECO:0000256" key="4">
    <source>
        <dbReference type="ARBA" id="ARBA00022846"/>
    </source>
</evidence>
<dbReference type="AlphaFoldDB" id="A0A1B6KRN2"/>
<evidence type="ECO:0000256" key="11">
    <source>
        <dbReference type="SAM" id="MobiDB-lite"/>
    </source>
</evidence>
<organism evidence="12">
    <name type="scientific">Graphocephala atropunctata</name>
    <dbReference type="NCBI Taxonomy" id="36148"/>
    <lineage>
        <taxon>Eukaryota</taxon>
        <taxon>Metazoa</taxon>
        <taxon>Ecdysozoa</taxon>
        <taxon>Arthropoda</taxon>
        <taxon>Hexapoda</taxon>
        <taxon>Insecta</taxon>
        <taxon>Pterygota</taxon>
        <taxon>Neoptera</taxon>
        <taxon>Paraneoptera</taxon>
        <taxon>Hemiptera</taxon>
        <taxon>Auchenorrhyncha</taxon>
        <taxon>Membracoidea</taxon>
        <taxon>Cicadellidae</taxon>
        <taxon>Cicadellinae</taxon>
        <taxon>Cicadellini</taxon>
        <taxon>Graphocephala</taxon>
    </lineage>
</organism>
<keyword evidence="5" id="KW-0969">Cilium</keyword>
<reference evidence="12" key="1">
    <citation type="submission" date="2015-11" db="EMBL/GenBank/DDBJ databases">
        <title>De novo transcriptome assembly of four potential Pierce s Disease insect vectors from Arizona vineyards.</title>
        <authorList>
            <person name="Tassone E.E."/>
        </authorList>
    </citation>
    <scope>NUCLEOTIDE SEQUENCE</scope>
</reference>
<keyword evidence="7" id="KW-0966">Cell projection</keyword>
<feature type="compositionally biased region" description="Basic and acidic residues" evidence="11">
    <location>
        <begin position="403"/>
        <end position="418"/>
    </location>
</feature>
<dbReference type="InterPro" id="IPR055316">
    <property type="entry name" value="RSP9"/>
</dbReference>
<dbReference type="GO" id="GO:0060294">
    <property type="term" value="P:cilium movement involved in cell motility"/>
    <property type="evidence" value="ECO:0007669"/>
    <property type="project" value="TreeGrafter"/>
</dbReference>
<dbReference type="GO" id="GO:0044458">
    <property type="term" value="P:motile cilium assembly"/>
    <property type="evidence" value="ECO:0007669"/>
    <property type="project" value="TreeGrafter"/>
</dbReference>
<evidence type="ECO:0000256" key="8">
    <source>
        <dbReference type="ARBA" id="ARBA00037822"/>
    </source>
</evidence>
<keyword evidence="2" id="KW-0963">Cytoplasm</keyword>
<sequence>MDLKNLYSTIHWLEYSSFTLNSEHYLLLTNSVLVLQNENHFKKVFFWGIIQCVETDYYIVFGYKTDAINDRKYFYSEDRQNWKLLPVPQREHLILTELCRKPFKGDPGLVIEVVDDAPLEDPFAEEPIEEDKGHKEEPENSSEKYEERAKSLNQENKDVVRKSNRENNSVIQKADEGDRPEVGRSEKGKEPETGREAEKAKQGEKSDDKDENNELTLSQNKTKDEDIKEDLLPITSGELKEEDRLAAIIHIISEETSLTPRGGLFKQTDGNTIHSRAFEGLQLEDADELCSFQHYRRPQQDWNTNLMSRTDYNYAIDFLDTIDKDLPSDCWTAQLVEGDRAIVLRSLHWPGFSFFHHLTTPDHGFVYIGAGQRNLDIPFMTQIFMPLVEEVPSIRQSLAEGAKTSKEQTTEDNMKPVEDELATETSSEIVTT</sequence>
<keyword evidence="6" id="KW-0206">Cytoskeleton</keyword>
<dbReference type="PANTHER" id="PTHR22069">
    <property type="entry name" value="MITOCHONDRIAL RIBOSOMAL PROTEIN S18"/>
    <property type="match status" value="1"/>
</dbReference>
<evidence type="ECO:0000256" key="6">
    <source>
        <dbReference type="ARBA" id="ARBA00023212"/>
    </source>
</evidence>
<comment type="similarity">
    <text evidence="9">Belongs to the flagellar radial spoke RSP9 family.</text>
</comment>
<feature type="region of interest" description="Disordered" evidence="11">
    <location>
        <begin position="123"/>
        <end position="224"/>
    </location>
</feature>
<protein>
    <recommendedName>
        <fullName evidence="10">Radial spoke head protein 9 homolog</fullName>
    </recommendedName>
</protein>
<evidence type="ECO:0000256" key="9">
    <source>
        <dbReference type="ARBA" id="ARBA00038319"/>
    </source>
</evidence>
<keyword evidence="4" id="KW-0282">Flagellum</keyword>